<dbReference type="Proteomes" id="UP000509478">
    <property type="component" value="Chromosome"/>
</dbReference>
<accession>A0A7D5M703</accession>
<evidence type="ECO:0000313" key="2">
    <source>
        <dbReference type="Proteomes" id="UP000509478"/>
    </source>
</evidence>
<dbReference type="EMBL" id="CP026995">
    <property type="protein sequence ID" value="QLH06507.1"/>
    <property type="molecule type" value="Genomic_DNA"/>
</dbReference>
<dbReference type="KEGG" id="nue:C5F50_05040"/>
<gene>
    <name evidence="1" type="ORF">C5F50_05040</name>
</gene>
<proteinExistence type="predicted"/>
<reference evidence="1 2" key="1">
    <citation type="submission" date="2018-02" db="EMBL/GenBank/DDBJ databases">
        <title>Complete genome of Nitrosopumilus ureaphilus PS0.</title>
        <authorList>
            <person name="Qin W."/>
            <person name="Zheng Y."/>
            <person name="Stahl D.A."/>
        </authorList>
    </citation>
    <scope>NUCLEOTIDE SEQUENCE [LARGE SCALE GENOMIC DNA]</scope>
    <source>
        <strain evidence="1 2">PS0</strain>
    </source>
</reference>
<protein>
    <submittedName>
        <fullName evidence="1">Uncharacterized protein</fullName>
    </submittedName>
</protein>
<sequence length="349" mass="40346">MKMNCFVIFLIVAISSSVVLSYDIAYGLYMPQYPDELLESSDIIIVGTVIETKVRNETMHYTFSNSTHLDVKQEYTMERTVHKVLVEEYLKNTLNWNDTLVDAYEPVIGTPGGSSTMGKTFENDDRVLLYFYKDTNEYLPESFKVPQECSAKDALTEKRLWFVDYNYEIMQNDLKFNGTDPYPVRYVAINDPIHFVYRYDADSMTGKSIDATLKIRWSSSDQLESETILQQDITLDSKMCEFIAHEEWEFNPTKEGDYRITISIKDDLNSQPIFSTSLDAKLDVDAAYSIPPLKQYHVGIKGHEAWCKEGLFLILKNDDTSNIVYDNHPACVTKNTLEKLIERNWGFVR</sequence>
<name>A0A7D5M703_9ARCH</name>
<dbReference type="AlphaFoldDB" id="A0A7D5M703"/>
<organism evidence="1 2">
    <name type="scientific">Nitrosopumilus ureiphilus</name>
    <dbReference type="NCBI Taxonomy" id="1470067"/>
    <lineage>
        <taxon>Archaea</taxon>
        <taxon>Nitrososphaerota</taxon>
        <taxon>Nitrososphaeria</taxon>
        <taxon>Nitrosopumilales</taxon>
        <taxon>Nitrosopumilaceae</taxon>
        <taxon>Nitrosopumilus</taxon>
    </lineage>
</organism>
<evidence type="ECO:0000313" key="1">
    <source>
        <dbReference type="EMBL" id="QLH06507.1"/>
    </source>
</evidence>
<keyword evidence="2" id="KW-1185">Reference proteome</keyword>